<dbReference type="HOGENOM" id="CLU_025174_3_1_9"/>
<feature type="domain" description="RsdA/BaiN/AoA(So)-like insert" evidence="5">
    <location>
        <begin position="188"/>
        <end position="350"/>
    </location>
</feature>
<evidence type="ECO:0000313" key="7">
    <source>
        <dbReference type="Proteomes" id="UP000004893"/>
    </source>
</evidence>
<dbReference type="Gene3D" id="3.50.50.60">
    <property type="entry name" value="FAD/NAD(P)-binding domain"/>
    <property type="match status" value="1"/>
</dbReference>
<evidence type="ECO:0000313" key="6">
    <source>
        <dbReference type="EMBL" id="EEG75854.1"/>
    </source>
</evidence>
<evidence type="ECO:0000259" key="5">
    <source>
        <dbReference type="Pfam" id="PF22780"/>
    </source>
</evidence>
<evidence type="ECO:0000259" key="4">
    <source>
        <dbReference type="Pfam" id="PF03486"/>
    </source>
</evidence>
<dbReference type="EMBL" id="ABYI02000003">
    <property type="protein sequence ID" value="EEG75854.1"/>
    <property type="molecule type" value="Genomic_DNA"/>
</dbReference>
<dbReference type="SUPFAM" id="SSF51905">
    <property type="entry name" value="FAD/NAD(P)-binding domain"/>
    <property type="match status" value="1"/>
</dbReference>
<evidence type="ECO:0000256" key="2">
    <source>
        <dbReference type="ARBA" id="ARBA00022630"/>
    </source>
</evidence>
<gene>
    <name evidence="6" type="ORF">CLOHYLEM_04020</name>
</gene>
<protein>
    <submittedName>
        <fullName evidence="6">Flavoprotein family protein</fullName>
    </submittedName>
</protein>
<dbReference type="PANTHER" id="PTHR42887">
    <property type="entry name" value="OS12G0638800 PROTEIN"/>
    <property type="match status" value="1"/>
</dbReference>
<dbReference type="InterPro" id="IPR036188">
    <property type="entry name" value="FAD/NAD-bd_sf"/>
</dbReference>
<dbReference type="InterPro" id="IPR023166">
    <property type="entry name" value="BaiN-like_dom_sf"/>
</dbReference>
<dbReference type="Proteomes" id="UP000004893">
    <property type="component" value="Unassembled WGS sequence"/>
</dbReference>
<dbReference type="OrthoDB" id="9773233at2"/>
<keyword evidence="2" id="KW-0285">Flavoprotein</keyword>
<organism evidence="6 7">
    <name type="scientific">[Clostridium] hylemonae DSM 15053</name>
    <dbReference type="NCBI Taxonomy" id="553973"/>
    <lineage>
        <taxon>Bacteria</taxon>
        <taxon>Bacillati</taxon>
        <taxon>Bacillota</taxon>
        <taxon>Clostridia</taxon>
        <taxon>Lachnospirales</taxon>
        <taxon>Lachnospiraceae</taxon>
    </lineage>
</organism>
<reference evidence="6" key="2">
    <citation type="submission" date="2013-06" db="EMBL/GenBank/DDBJ databases">
        <title>Draft genome sequence of Clostridium hylemonae (DSM 15053).</title>
        <authorList>
            <person name="Sudarsanam P."/>
            <person name="Ley R."/>
            <person name="Guruge J."/>
            <person name="Turnbaugh P.J."/>
            <person name="Mahowald M."/>
            <person name="Liep D."/>
            <person name="Gordon J."/>
        </authorList>
    </citation>
    <scope>NUCLEOTIDE SEQUENCE</scope>
    <source>
        <strain evidence="6">DSM 15053</strain>
    </source>
</reference>
<dbReference type="InterPro" id="IPR055178">
    <property type="entry name" value="RsdA/BaiN/AoA(So)-like_dom"/>
</dbReference>
<dbReference type="Gene3D" id="1.10.8.260">
    <property type="entry name" value="HI0933 insert domain-like"/>
    <property type="match status" value="1"/>
</dbReference>
<comment type="caution">
    <text evidence="6">The sequence shown here is derived from an EMBL/GenBank/DDBJ whole genome shotgun (WGS) entry which is preliminary data.</text>
</comment>
<dbReference type="SUPFAM" id="SSF160996">
    <property type="entry name" value="HI0933 insert domain-like"/>
    <property type="match status" value="1"/>
</dbReference>
<keyword evidence="3" id="KW-0274">FAD</keyword>
<dbReference type="InterPro" id="IPR004792">
    <property type="entry name" value="BaiN-like"/>
</dbReference>
<keyword evidence="7" id="KW-1185">Reference proteome</keyword>
<dbReference type="InterPro" id="IPR057661">
    <property type="entry name" value="RsdA/BaiN/AoA(So)_Rossmann"/>
</dbReference>
<dbReference type="Pfam" id="PF22780">
    <property type="entry name" value="HI0933_like_1st"/>
    <property type="match status" value="1"/>
</dbReference>
<dbReference type="Gene3D" id="2.40.30.10">
    <property type="entry name" value="Translation factors"/>
    <property type="match status" value="1"/>
</dbReference>
<proteinExistence type="predicted"/>
<name>C0BW12_9FIRM</name>
<dbReference type="RefSeq" id="WP_006441348.1">
    <property type="nucleotide sequence ID" value="NZ_CP036524.1"/>
</dbReference>
<sequence>MGTIAVIGGGVSGMTAAAAAARKDRRAGVYILEHNDSLGKKILSTGNGRCNLTNLNMSAACFRGGDQEIVEAVLRRFGGRQTEEFFHSVGVLTHARGDYVYPRSEQAADVRESLQMELARLRVGCHMNKHVKKIRKEGQEFIIESGGKQFRADKVILACGSRASKIAGSDGSGYTLARELGHTLEPVVPALVQLKVRGNPFAKAAGVRTEARIAAIVGGREAASDTGELQITSYGVSGIPVFQVSRFISRGLYEKRRVQTEIDFLPEMSLQETERLFIERRQQFRGRSAGEFLTGVFSRKLIPRLLELAGIRLNTPAEGITPKQLKSLSYVCKRTVLDIEDTNGFEQAQICAGGVKTSEICPDTMESLLMPGVYIVGELMDVDGMCGGYNITYAVATGYIAGCHAADAV</sequence>
<evidence type="ECO:0000256" key="1">
    <source>
        <dbReference type="ARBA" id="ARBA00001974"/>
    </source>
</evidence>
<dbReference type="PRINTS" id="PR00368">
    <property type="entry name" value="FADPNR"/>
</dbReference>
<dbReference type="eggNOG" id="COG2081">
    <property type="taxonomic scope" value="Bacteria"/>
</dbReference>
<dbReference type="NCBIfam" id="TIGR00275">
    <property type="entry name" value="aminoacetone oxidase family FAD-binding enzyme"/>
    <property type="match status" value="1"/>
</dbReference>
<feature type="domain" description="RsdA/BaiN/AoA(So)-like Rossmann fold-like" evidence="4">
    <location>
        <begin position="4"/>
        <end position="402"/>
    </location>
</feature>
<dbReference type="AlphaFoldDB" id="C0BW12"/>
<evidence type="ECO:0000256" key="3">
    <source>
        <dbReference type="ARBA" id="ARBA00022827"/>
    </source>
</evidence>
<accession>C0BW12</accession>
<reference evidence="6" key="1">
    <citation type="submission" date="2009-02" db="EMBL/GenBank/DDBJ databases">
        <authorList>
            <person name="Fulton L."/>
            <person name="Clifton S."/>
            <person name="Fulton B."/>
            <person name="Xu J."/>
            <person name="Minx P."/>
            <person name="Pepin K.H."/>
            <person name="Johnson M."/>
            <person name="Bhonagiri V."/>
            <person name="Nash W.E."/>
            <person name="Mardis E.R."/>
            <person name="Wilson R.K."/>
        </authorList>
    </citation>
    <scope>NUCLEOTIDE SEQUENCE [LARGE SCALE GENOMIC DNA]</scope>
    <source>
        <strain evidence="6">DSM 15053</strain>
    </source>
</reference>
<comment type="cofactor">
    <cofactor evidence="1">
        <name>FAD</name>
        <dbReference type="ChEBI" id="CHEBI:57692"/>
    </cofactor>
</comment>
<dbReference type="Pfam" id="PF03486">
    <property type="entry name" value="HI0933_like"/>
    <property type="match status" value="1"/>
</dbReference>
<dbReference type="PANTHER" id="PTHR42887:SF2">
    <property type="entry name" value="OS12G0638800 PROTEIN"/>
    <property type="match status" value="1"/>
</dbReference>
<dbReference type="STRING" id="553973.CLOHYLEM_04020"/>